<sequence>MRGQENPQSSMFSYVSLEHRVPADHPLRRLRLLVDGILANMSTMFDERYSHTGRPSIPPEHLLRALLLQILFTVRSE</sequence>
<feature type="domain" description="Transposase InsH N-terminal" evidence="1">
    <location>
        <begin position="16"/>
        <end position="77"/>
    </location>
</feature>
<feature type="non-terminal residue" evidence="2">
    <location>
        <position position="77"/>
    </location>
</feature>
<evidence type="ECO:0000259" key="1">
    <source>
        <dbReference type="Pfam" id="PF05598"/>
    </source>
</evidence>
<gene>
    <name evidence="2" type="ORF">SAMN02745857_04323</name>
</gene>
<evidence type="ECO:0000313" key="2">
    <source>
        <dbReference type="EMBL" id="SMC29979.1"/>
    </source>
</evidence>
<name>A0A1W1Y1B8_9NEIS</name>
<dbReference type="EMBL" id="FWXD01000060">
    <property type="protein sequence ID" value="SMC29979.1"/>
    <property type="molecule type" value="Genomic_DNA"/>
</dbReference>
<protein>
    <recommendedName>
        <fullName evidence="1">Transposase InsH N-terminal domain-containing protein</fullName>
    </recommendedName>
</protein>
<evidence type="ECO:0000313" key="3">
    <source>
        <dbReference type="Proteomes" id="UP000192761"/>
    </source>
</evidence>
<dbReference type="STRING" id="1121001.SAMN02745857_04323"/>
<accession>A0A1W1Y1B8</accession>
<reference evidence="2 3" key="1">
    <citation type="submission" date="2017-04" db="EMBL/GenBank/DDBJ databases">
        <authorList>
            <person name="Afonso C.L."/>
            <person name="Miller P.J."/>
            <person name="Scott M.A."/>
            <person name="Spackman E."/>
            <person name="Goraichik I."/>
            <person name="Dimitrov K.M."/>
            <person name="Suarez D.L."/>
            <person name="Swayne D.E."/>
        </authorList>
    </citation>
    <scope>NUCLEOTIDE SEQUENCE [LARGE SCALE GENOMIC DNA]</scope>
    <source>
        <strain evidence="2 3">DSM 23236</strain>
    </source>
</reference>
<proteinExistence type="predicted"/>
<organism evidence="2 3">
    <name type="scientific">Andreprevotia lacus DSM 23236</name>
    <dbReference type="NCBI Taxonomy" id="1121001"/>
    <lineage>
        <taxon>Bacteria</taxon>
        <taxon>Pseudomonadati</taxon>
        <taxon>Pseudomonadota</taxon>
        <taxon>Betaproteobacteria</taxon>
        <taxon>Neisseriales</taxon>
        <taxon>Chitinibacteraceae</taxon>
        <taxon>Andreprevotia</taxon>
    </lineage>
</organism>
<keyword evidence="3" id="KW-1185">Reference proteome</keyword>
<dbReference type="InterPro" id="IPR008490">
    <property type="entry name" value="Transposase_InsH_N"/>
</dbReference>
<dbReference type="Pfam" id="PF05598">
    <property type="entry name" value="DUF772"/>
    <property type="match status" value="1"/>
</dbReference>
<dbReference type="Proteomes" id="UP000192761">
    <property type="component" value="Unassembled WGS sequence"/>
</dbReference>
<dbReference type="AlphaFoldDB" id="A0A1W1Y1B8"/>